<dbReference type="NCBIfam" id="TIGR00086">
    <property type="entry name" value="smpB"/>
    <property type="match status" value="1"/>
</dbReference>
<comment type="function">
    <text evidence="3">Required for rescue of stalled ribosomes mediated by trans-translation. Binds to transfer-messenger RNA (tmRNA), required for stable association of tmRNA with ribosomes. tmRNA and SmpB together mimic tRNA shape, replacing the anticodon stem-loop with SmpB. tmRNA is encoded by the ssrA gene; the 2 termini fold to resemble tRNA(Ala) and it encodes a 'tag peptide', a short internal open reading frame. During trans-translation Ala-aminoacylated tmRNA acts like a tRNA, entering the A-site of stalled ribosomes, displacing the stalled mRNA. The ribosome then switches to translate the ORF on the tmRNA; the nascent peptide is terminated with the 'tag peptide' encoded by the tmRNA and targeted for degradation. The ribosome is freed to recommence translation, which seems to be the essential function of trans-translation.</text>
</comment>
<dbReference type="PROSITE" id="PS01317">
    <property type="entry name" value="SSRP"/>
    <property type="match status" value="1"/>
</dbReference>
<dbReference type="HAMAP" id="MF_00023">
    <property type="entry name" value="SmpB"/>
    <property type="match status" value="1"/>
</dbReference>
<keyword evidence="6" id="KW-1185">Reference proteome</keyword>
<dbReference type="SUPFAM" id="SSF74982">
    <property type="entry name" value="Small protein B (SmpB)"/>
    <property type="match status" value="1"/>
</dbReference>
<comment type="caution">
    <text evidence="5">The sequence shown here is derived from an EMBL/GenBank/DDBJ whole genome shotgun (WGS) entry which is preliminary data.</text>
</comment>
<accession>A0ABV9QXN9</accession>
<evidence type="ECO:0000256" key="2">
    <source>
        <dbReference type="ARBA" id="ARBA00022884"/>
    </source>
</evidence>
<dbReference type="InterPro" id="IPR000037">
    <property type="entry name" value="SsrA-bd_prot"/>
</dbReference>
<sequence length="163" mass="18631">MAKQKTKEKSGTGTIAQNKRARHEYHIDEHYEAGVALEGWEVKSLRAGRVNLGDAYAIVRSGEIFLFGASIVPLISASTHVVADDRRTRKLLLHRAEIDKLIGSIERKGYTLVPLSLYWKSNRVKIDLGLARGKQEHDKRDTAKERDWNREKQRVMRGRNKQA</sequence>
<evidence type="ECO:0000256" key="4">
    <source>
        <dbReference type="SAM" id="MobiDB-lite"/>
    </source>
</evidence>
<evidence type="ECO:0000313" key="6">
    <source>
        <dbReference type="Proteomes" id="UP001595886"/>
    </source>
</evidence>
<dbReference type="InterPro" id="IPR020081">
    <property type="entry name" value="SsrA-bd_prot_CS"/>
</dbReference>
<dbReference type="InterPro" id="IPR023620">
    <property type="entry name" value="SmpB"/>
</dbReference>
<proteinExistence type="inferred from homology"/>
<gene>
    <name evidence="3 5" type="primary">smpB</name>
    <name evidence="5" type="ORF">ACFO6Q_12680</name>
</gene>
<dbReference type="Proteomes" id="UP001595886">
    <property type="component" value="Unassembled WGS sequence"/>
</dbReference>
<comment type="similarity">
    <text evidence="3">Belongs to the SmpB family.</text>
</comment>
<name>A0ABV9QXN9_9GAMM</name>
<dbReference type="Pfam" id="PF01668">
    <property type="entry name" value="SmpB"/>
    <property type="match status" value="1"/>
</dbReference>
<feature type="region of interest" description="Disordered" evidence="4">
    <location>
        <begin position="133"/>
        <end position="163"/>
    </location>
</feature>
<feature type="compositionally biased region" description="Basic and acidic residues" evidence="4">
    <location>
        <begin position="133"/>
        <end position="154"/>
    </location>
</feature>
<dbReference type="RefSeq" id="WP_380021469.1">
    <property type="nucleotide sequence ID" value="NZ_JBHSHD010000010.1"/>
</dbReference>
<keyword evidence="1 3" id="KW-0963">Cytoplasm</keyword>
<keyword evidence="2 3" id="KW-0694">RNA-binding</keyword>
<comment type="subcellular location">
    <subcellularLocation>
        <location evidence="3">Cytoplasm</location>
    </subcellularLocation>
    <text evidence="3">The tmRNA-SmpB complex associates with stalled 70S ribosomes.</text>
</comment>
<evidence type="ECO:0000256" key="3">
    <source>
        <dbReference type="HAMAP-Rule" id="MF_00023"/>
    </source>
</evidence>
<dbReference type="PANTHER" id="PTHR30308:SF2">
    <property type="entry name" value="SSRA-BINDING PROTEIN"/>
    <property type="match status" value="1"/>
</dbReference>
<dbReference type="Gene3D" id="2.40.280.10">
    <property type="match status" value="1"/>
</dbReference>
<dbReference type="EMBL" id="JBHSHD010000010">
    <property type="protein sequence ID" value="MFC4821184.1"/>
    <property type="molecule type" value="Genomic_DNA"/>
</dbReference>
<dbReference type="CDD" id="cd09294">
    <property type="entry name" value="SmpB"/>
    <property type="match status" value="1"/>
</dbReference>
<protein>
    <recommendedName>
        <fullName evidence="3">SsrA-binding protein</fullName>
    </recommendedName>
    <alternativeName>
        <fullName evidence="3">Small protein B</fullName>
    </alternativeName>
</protein>
<organism evidence="5 6">
    <name type="scientific">Dokdonella ginsengisoli</name>
    <dbReference type="NCBI Taxonomy" id="363846"/>
    <lineage>
        <taxon>Bacteria</taxon>
        <taxon>Pseudomonadati</taxon>
        <taxon>Pseudomonadota</taxon>
        <taxon>Gammaproteobacteria</taxon>
        <taxon>Lysobacterales</taxon>
        <taxon>Rhodanobacteraceae</taxon>
        <taxon>Dokdonella</taxon>
    </lineage>
</organism>
<dbReference type="NCBIfam" id="NF003843">
    <property type="entry name" value="PRK05422.1"/>
    <property type="match status" value="1"/>
</dbReference>
<evidence type="ECO:0000313" key="5">
    <source>
        <dbReference type="EMBL" id="MFC4821184.1"/>
    </source>
</evidence>
<reference evidence="6" key="1">
    <citation type="journal article" date="2019" name="Int. J. Syst. Evol. Microbiol.">
        <title>The Global Catalogue of Microorganisms (GCM) 10K type strain sequencing project: providing services to taxonomists for standard genome sequencing and annotation.</title>
        <authorList>
            <consortium name="The Broad Institute Genomics Platform"/>
            <consortium name="The Broad Institute Genome Sequencing Center for Infectious Disease"/>
            <person name="Wu L."/>
            <person name="Ma J."/>
        </authorList>
    </citation>
    <scope>NUCLEOTIDE SEQUENCE [LARGE SCALE GENOMIC DNA]</scope>
    <source>
        <strain evidence="6">CCUG 30340</strain>
    </source>
</reference>
<evidence type="ECO:0000256" key="1">
    <source>
        <dbReference type="ARBA" id="ARBA00022490"/>
    </source>
</evidence>
<dbReference type="PANTHER" id="PTHR30308">
    <property type="entry name" value="TMRNA-BINDING COMPONENT OF TRANS-TRANSLATION TAGGING COMPLEX"/>
    <property type="match status" value="1"/>
</dbReference>